<reference evidence="2 3" key="1">
    <citation type="submission" date="2010-04" db="EMBL/GenBank/DDBJ databases">
        <authorList>
            <person name="Qin X."/>
            <person name="Bachman B."/>
            <person name="Battles P."/>
            <person name="Bell A."/>
            <person name="Bess C."/>
            <person name="Bickham C."/>
            <person name="Chaboub L."/>
            <person name="Chen D."/>
            <person name="Coyle M."/>
            <person name="Deiros D.R."/>
            <person name="Dinh H."/>
            <person name="Forbes L."/>
            <person name="Fowler G."/>
            <person name="Francisco L."/>
            <person name="Fu Q."/>
            <person name="Gubbala S."/>
            <person name="Hale W."/>
            <person name="Han Y."/>
            <person name="Hemphill L."/>
            <person name="Highlander S.K."/>
            <person name="Hirani K."/>
            <person name="Hogues M."/>
            <person name="Jackson L."/>
            <person name="Jakkamsetti A."/>
            <person name="Javaid M."/>
            <person name="Jiang H."/>
            <person name="Korchina V."/>
            <person name="Kovar C."/>
            <person name="Lara F."/>
            <person name="Lee S."/>
            <person name="Mata R."/>
            <person name="Mathew T."/>
            <person name="Moen C."/>
            <person name="Morales K."/>
            <person name="Munidasa M."/>
            <person name="Nazareth L."/>
            <person name="Ngo R."/>
            <person name="Nguyen L."/>
            <person name="Okwuonu G."/>
            <person name="Ongeri F."/>
            <person name="Patil S."/>
            <person name="Petrosino J."/>
            <person name="Pham C."/>
            <person name="Pham P."/>
            <person name="Pu L.-L."/>
            <person name="Puazo M."/>
            <person name="Raj R."/>
            <person name="Reid J."/>
            <person name="Rouhana J."/>
            <person name="Saada N."/>
            <person name="Shang Y."/>
            <person name="Simmons D."/>
            <person name="Thornton R."/>
            <person name="Warren J."/>
            <person name="Weissenberger G."/>
            <person name="Zhang J."/>
            <person name="Zhang L."/>
            <person name="Zhou C."/>
            <person name="Zhu D."/>
            <person name="Muzny D."/>
            <person name="Worley K."/>
            <person name="Gibbs R."/>
        </authorList>
    </citation>
    <scope>NUCLEOTIDE SEQUENCE [LARGE SCALE GENOMIC DNA]</scope>
    <source>
        <strain evidence="2 3">ATCC 49957</strain>
    </source>
</reference>
<feature type="region of interest" description="Disordered" evidence="1">
    <location>
        <begin position="1"/>
        <end position="41"/>
    </location>
</feature>
<dbReference type="AlphaFoldDB" id="D5RHJ2"/>
<sequence>MGGLFRAPKPVVVRTEPVPASPPAPSPEAVAQTARLESQDRARRGLAGTIATSARGVLEPLPPGLAGSRKTLLGE</sequence>
<dbReference type="RefSeq" id="WP_007003611.1">
    <property type="nucleotide sequence ID" value="NZ_GG770778.1"/>
</dbReference>
<organism evidence="2 3">
    <name type="scientific">Pseudoroseomonas cervicalis ATCC 49957</name>
    <dbReference type="NCBI Taxonomy" id="525371"/>
    <lineage>
        <taxon>Bacteria</taxon>
        <taxon>Pseudomonadati</taxon>
        <taxon>Pseudomonadota</taxon>
        <taxon>Alphaproteobacteria</taxon>
        <taxon>Acetobacterales</taxon>
        <taxon>Roseomonadaceae</taxon>
        <taxon>Roseomonas</taxon>
    </lineage>
</organism>
<name>D5RHJ2_9PROT</name>
<evidence type="ECO:0000313" key="3">
    <source>
        <dbReference type="Proteomes" id="UP000005324"/>
    </source>
</evidence>
<accession>D5RHJ2</accession>
<comment type="caution">
    <text evidence="2">The sequence shown here is derived from an EMBL/GenBank/DDBJ whole genome shotgun (WGS) entry which is preliminary data.</text>
</comment>
<dbReference type="EMBL" id="ADVL01000100">
    <property type="protein sequence ID" value="EFH13244.1"/>
    <property type="molecule type" value="Genomic_DNA"/>
</dbReference>
<protein>
    <submittedName>
        <fullName evidence="2">Uncharacterized protein</fullName>
    </submittedName>
</protein>
<proteinExistence type="predicted"/>
<dbReference type="HOGENOM" id="CLU_198718_0_0_5"/>
<feature type="region of interest" description="Disordered" evidence="1">
    <location>
        <begin position="54"/>
        <end position="75"/>
    </location>
</feature>
<evidence type="ECO:0000256" key="1">
    <source>
        <dbReference type="SAM" id="MobiDB-lite"/>
    </source>
</evidence>
<keyword evidence="3" id="KW-1185">Reference proteome</keyword>
<evidence type="ECO:0000313" key="2">
    <source>
        <dbReference type="EMBL" id="EFH13244.1"/>
    </source>
</evidence>
<gene>
    <name evidence="2" type="ORF">HMPREF0731_0551</name>
</gene>
<dbReference type="OrthoDB" id="7366688at2"/>
<dbReference type="Proteomes" id="UP000005324">
    <property type="component" value="Unassembled WGS sequence"/>
</dbReference>